<keyword evidence="1" id="KW-0812">Transmembrane</keyword>
<feature type="transmembrane region" description="Helical" evidence="1">
    <location>
        <begin position="41"/>
        <end position="63"/>
    </location>
</feature>
<feature type="transmembrane region" description="Helical" evidence="1">
    <location>
        <begin position="69"/>
        <end position="90"/>
    </location>
</feature>
<reference evidence="2" key="1">
    <citation type="submission" date="2020-01" db="EMBL/GenBank/DDBJ databases">
        <title>Insect and environment-associated Actinomycetes.</title>
        <authorList>
            <person name="Currrie C."/>
            <person name="Chevrette M."/>
            <person name="Carlson C."/>
            <person name="Stubbendieck R."/>
            <person name="Wendt-Pienkowski E."/>
        </authorList>
    </citation>
    <scope>NUCLEOTIDE SEQUENCE</scope>
    <source>
        <strain evidence="2">SID14436</strain>
    </source>
</reference>
<feature type="transmembrane region" description="Helical" evidence="1">
    <location>
        <begin position="6"/>
        <end position="29"/>
    </location>
</feature>
<sequence length="102" mass="10845">MPGLVLLLPALGCVCFHGLVQIPSGLLGTWLGRHRTARTDYVLALAVAGTLTFVLLCAVLGPAEAAVGAWPLWAELMARVALTLAAYVWLNRRLRTPPSARG</sequence>
<protein>
    <submittedName>
        <fullName evidence="2">Uncharacterized protein</fullName>
    </submittedName>
</protein>
<keyword evidence="1" id="KW-1133">Transmembrane helix</keyword>
<proteinExistence type="predicted"/>
<dbReference type="EMBL" id="JAAGMD010000075">
    <property type="protein sequence ID" value="NEA85010.1"/>
    <property type="molecule type" value="Genomic_DNA"/>
</dbReference>
<name>A0A6G3QP93_9ACTN</name>
<comment type="caution">
    <text evidence="2">The sequence shown here is derived from an EMBL/GenBank/DDBJ whole genome shotgun (WGS) entry which is preliminary data.</text>
</comment>
<organism evidence="2">
    <name type="scientific">Streptomyces sp. SID14436</name>
    <dbReference type="NCBI Taxonomy" id="2706070"/>
    <lineage>
        <taxon>Bacteria</taxon>
        <taxon>Bacillati</taxon>
        <taxon>Actinomycetota</taxon>
        <taxon>Actinomycetes</taxon>
        <taxon>Kitasatosporales</taxon>
        <taxon>Streptomycetaceae</taxon>
        <taxon>Streptomyces</taxon>
    </lineage>
</organism>
<gene>
    <name evidence="2" type="ORF">G3I53_02760</name>
</gene>
<evidence type="ECO:0000256" key="1">
    <source>
        <dbReference type="SAM" id="Phobius"/>
    </source>
</evidence>
<evidence type="ECO:0000313" key="2">
    <source>
        <dbReference type="EMBL" id="NEA85010.1"/>
    </source>
</evidence>
<dbReference type="AlphaFoldDB" id="A0A6G3QP93"/>
<keyword evidence="1" id="KW-0472">Membrane</keyword>
<accession>A0A6G3QP93</accession>